<dbReference type="GO" id="GO:0005096">
    <property type="term" value="F:GTPase activator activity"/>
    <property type="evidence" value="ECO:0007669"/>
    <property type="project" value="UniProtKB-KW"/>
</dbReference>
<dbReference type="AlphaFoldDB" id="A0AAJ7REN6"/>
<dbReference type="Pfam" id="PF00566">
    <property type="entry name" value="RabGAP-TBC"/>
    <property type="match status" value="1"/>
</dbReference>
<keyword evidence="7" id="KW-1185">Reference proteome</keyword>
<dbReference type="FunFam" id="1.10.10.750:FF:000003">
    <property type="entry name" value="GTPase activating protein (Evi5)"/>
    <property type="match status" value="1"/>
</dbReference>
<dbReference type="InterPro" id="IPR000195">
    <property type="entry name" value="Rab-GAP-TBC_dom"/>
</dbReference>
<dbReference type="Gene3D" id="1.10.10.750">
    <property type="entry name" value="Ypt/Rab-GAP domain of gyp1p, domain 1"/>
    <property type="match status" value="1"/>
</dbReference>
<dbReference type="Gene3D" id="1.10.8.270">
    <property type="entry name" value="putative rabgap domain of human tbc1 domain family member 14 like domains"/>
    <property type="match status" value="1"/>
</dbReference>
<dbReference type="PROSITE" id="PS50086">
    <property type="entry name" value="TBC_RABGAP"/>
    <property type="match status" value="1"/>
</dbReference>
<gene>
    <name evidence="8" type="primary">LOC107266463</name>
</gene>
<dbReference type="FunFam" id="1.10.472.80:FF:000002">
    <property type="entry name" value="Ecotropic viral integration site 5"/>
    <property type="match status" value="1"/>
</dbReference>
<dbReference type="PANTHER" id="PTHR47219:SF22">
    <property type="entry name" value="RAB-GAP TBC DOMAIN-CONTAINING PROTEIN"/>
    <property type="match status" value="1"/>
</dbReference>
<feature type="coiled-coil region" evidence="4">
    <location>
        <begin position="687"/>
        <end position="828"/>
    </location>
</feature>
<dbReference type="CTD" id="7813"/>
<dbReference type="Gene3D" id="1.10.472.80">
    <property type="entry name" value="Ypt/Rab-GAP domain of gyp1p, domain 3"/>
    <property type="match status" value="1"/>
</dbReference>
<evidence type="ECO:0000256" key="5">
    <source>
        <dbReference type="SAM" id="MobiDB-lite"/>
    </source>
</evidence>
<evidence type="ECO:0000256" key="4">
    <source>
        <dbReference type="SAM" id="Coils"/>
    </source>
</evidence>
<evidence type="ECO:0000256" key="2">
    <source>
        <dbReference type="ARBA" id="ARBA00022553"/>
    </source>
</evidence>
<keyword evidence="1" id="KW-0343">GTPase activation</keyword>
<evidence type="ECO:0000313" key="8">
    <source>
        <dbReference type="RefSeq" id="XP_024939463.1"/>
    </source>
</evidence>
<accession>A0AAJ7REN6</accession>
<feature type="coiled-coil region" evidence="4">
    <location>
        <begin position="572"/>
        <end position="599"/>
    </location>
</feature>
<feature type="coiled-coil region" evidence="4">
    <location>
        <begin position="446"/>
        <end position="480"/>
    </location>
</feature>
<dbReference type="FunFam" id="1.10.8.270:FF:000003">
    <property type="entry name" value="Ecotropic viral integration site 5"/>
    <property type="match status" value="1"/>
</dbReference>
<feature type="domain" description="Rab-GAP TBC" evidence="6">
    <location>
        <begin position="186"/>
        <end position="372"/>
    </location>
</feature>
<dbReference type="RefSeq" id="XP_024939463.1">
    <property type="nucleotide sequence ID" value="XM_025083695.1"/>
</dbReference>
<reference evidence="8" key="1">
    <citation type="submission" date="2025-08" db="UniProtKB">
        <authorList>
            <consortium name="RefSeq"/>
        </authorList>
    </citation>
    <scope>IDENTIFICATION</scope>
</reference>
<keyword evidence="3 4" id="KW-0175">Coiled coil</keyword>
<evidence type="ECO:0000313" key="7">
    <source>
        <dbReference type="Proteomes" id="UP000694920"/>
    </source>
</evidence>
<dbReference type="Proteomes" id="UP000694920">
    <property type="component" value="Unplaced"/>
</dbReference>
<sequence length="876" mass="99848">MVLRGLLAPAAARWTRGKGIKRSHEGGGVAVGRLGLSRYGPQVMSVLCLRSSLPQSNPNARTGSTGSNVNGAALDSLEEEEEQALSSKKDISTDELALLAKLEEANRLIESDAKSLNSLQSNHSRKGSDTSQVSLASGGSGDAAPRRHTPTDGEENTWTLWGHIVNDWDNYWKKKKDFVKELVRQGIPHHFRGIVWQLLCGAHDSPVKKQFAEYIKATSACERVIKRDIARTYPEHDFFKEKGGLGQESLFNVMKAYSLHDREVGYCQGSGFIVGLLLMQQMPEEEAFAVLVALMQEYRLRDMFKPSMAELGVCMYQLEHLVADTHPELHAHFTAQSFHTSMYASSWFLTLFTTALSLPLACRIFDVFLSEGMEVIFKVALAMLHLGKEDLLSLDMEGMLKFFQKELPGRAEADPDGLMNLAYSMKINPKRMKKLEKDYTVLKMKEQEEMVELRRLRAENRLLRQRTELLEAESAELADRLVRGQVSRAEEEETAFVVQRELAALRHTHLETSHQLEQAHEELRSLSILLEENLTSKQSSLDEISLKQEALCQKEEMVQCLQEELVKVRLHEAENDATIRDLKARIQELEQDKKTLRESTPDNSVAHLQEELIAVKLREAEANLSLKDLRQRVGELSGSWQRHLQEHRASQPAPAPDSTPKKLLFWENRGHEVQKLEEDLMTTRIREMEALTEVKELRLKVMELETQVQVATNQLRRQDEGGQVLREELDDALAREKELIAKMREQQHKYSDLESKMKDETMMARIRDAEHAQQVAELTQRISLLELKNEEMYTEGELRNNLDDSDRVRELQDKVADLKAEVMRLESWKQRWTGTGGQQAARSFSVDTESELDERDLRICLQDHISTTQTPSPPDA</sequence>
<keyword evidence="2" id="KW-0597">Phosphoprotein</keyword>
<evidence type="ECO:0000259" key="6">
    <source>
        <dbReference type="PROSITE" id="PS50086"/>
    </source>
</evidence>
<dbReference type="GO" id="GO:0031267">
    <property type="term" value="F:small GTPase binding"/>
    <property type="evidence" value="ECO:0007669"/>
    <property type="project" value="UniProtKB-ARBA"/>
</dbReference>
<name>A0AAJ7REN6_CEPCN</name>
<organism evidence="7 8">
    <name type="scientific">Cephus cinctus</name>
    <name type="common">Wheat stem sawfly</name>
    <dbReference type="NCBI Taxonomy" id="211228"/>
    <lineage>
        <taxon>Eukaryota</taxon>
        <taxon>Metazoa</taxon>
        <taxon>Ecdysozoa</taxon>
        <taxon>Arthropoda</taxon>
        <taxon>Hexapoda</taxon>
        <taxon>Insecta</taxon>
        <taxon>Pterygota</taxon>
        <taxon>Neoptera</taxon>
        <taxon>Endopterygota</taxon>
        <taxon>Hymenoptera</taxon>
        <taxon>Cephoidea</taxon>
        <taxon>Cephidae</taxon>
        <taxon>Cephus</taxon>
    </lineage>
</organism>
<dbReference type="PANTHER" id="PTHR47219">
    <property type="entry name" value="RAB GTPASE-ACTIVATING PROTEIN 1-LIKE"/>
    <property type="match status" value="1"/>
</dbReference>
<proteinExistence type="predicted"/>
<evidence type="ECO:0000256" key="1">
    <source>
        <dbReference type="ARBA" id="ARBA00022468"/>
    </source>
</evidence>
<dbReference type="SMART" id="SM00164">
    <property type="entry name" value="TBC"/>
    <property type="match status" value="1"/>
</dbReference>
<dbReference type="GeneID" id="107266463"/>
<dbReference type="InterPro" id="IPR050302">
    <property type="entry name" value="Rab_GAP_TBC_domain"/>
</dbReference>
<protein>
    <submittedName>
        <fullName evidence="8">Ecotropic viral integration site 5 ortholog isoform X1</fullName>
    </submittedName>
</protein>
<evidence type="ECO:0000256" key="3">
    <source>
        <dbReference type="ARBA" id="ARBA00023054"/>
    </source>
</evidence>
<feature type="region of interest" description="Disordered" evidence="5">
    <location>
        <begin position="118"/>
        <end position="156"/>
    </location>
</feature>
<dbReference type="InterPro" id="IPR035969">
    <property type="entry name" value="Rab-GAP_TBC_sf"/>
</dbReference>
<dbReference type="SUPFAM" id="SSF47923">
    <property type="entry name" value="Ypt/Rab-GAP domain of gyp1p"/>
    <property type="match status" value="2"/>
</dbReference>